<evidence type="ECO:0000259" key="14">
    <source>
        <dbReference type="PROSITE" id="PS50280"/>
    </source>
</evidence>
<feature type="compositionally biased region" description="Acidic residues" evidence="12">
    <location>
        <begin position="161"/>
        <end position="176"/>
    </location>
</feature>
<feature type="compositionally biased region" description="Acidic residues" evidence="12">
    <location>
        <begin position="693"/>
        <end position="724"/>
    </location>
</feature>
<dbReference type="SMART" id="SM00508">
    <property type="entry name" value="PostSET"/>
    <property type="match status" value="1"/>
</dbReference>
<feature type="non-terminal residue" evidence="17">
    <location>
        <position position="1471"/>
    </location>
</feature>
<dbReference type="GO" id="GO:0005634">
    <property type="term" value="C:nucleus"/>
    <property type="evidence" value="ECO:0007669"/>
    <property type="project" value="UniProtKB-SubCell"/>
</dbReference>
<evidence type="ECO:0000256" key="3">
    <source>
        <dbReference type="ARBA" id="ARBA00012178"/>
    </source>
</evidence>
<keyword evidence="11" id="KW-0175">Coiled coil</keyword>
<dbReference type="SMART" id="SM00570">
    <property type="entry name" value="AWS"/>
    <property type="match status" value="1"/>
</dbReference>
<dbReference type="EMBL" id="KU659964">
    <property type="protein sequence ID" value="AOG17762.1"/>
    <property type="molecule type" value="mRNA"/>
</dbReference>
<dbReference type="CDD" id="cd00201">
    <property type="entry name" value="WW"/>
    <property type="match status" value="1"/>
</dbReference>
<keyword evidence="5 17" id="KW-0489">Methyltransferase</keyword>
<dbReference type="Pfam" id="PF17907">
    <property type="entry name" value="AWS"/>
    <property type="match status" value="1"/>
</dbReference>
<feature type="coiled-coil region" evidence="11">
    <location>
        <begin position="865"/>
        <end position="892"/>
    </location>
</feature>
<dbReference type="InterPro" id="IPR036020">
    <property type="entry name" value="WW_dom_sf"/>
</dbReference>
<evidence type="ECO:0000256" key="9">
    <source>
        <dbReference type="ARBA" id="ARBA00023163"/>
    </source>
</evidence>
<evidence type="ECO:0000256" key="6">
    <source>
        <dbReference type="ARBA" id="ARBA00022679"/>
    </source>
</evidence>
<evidence type="ECO:0000256" key="8">
    <source>
        <dbReference type="ARBA" id="ARBA00023015"/>
    </source>
</evidence>
<gene>
    <name evidence="17" type="primary">HMT-15</name>
</gene>
<feature type="region of interest" description="Disordered" evidence="12">
    <location>
        <begin position="365"/>
        <end position="429"/>
    </location>
</feature>
<dbReference type="SUPFAM" id="SSF51045">
    <property type="entry name" value="WW domain"/>
    <property type="match status" value="1"/>
</dbReference>
<dbReference type="GO" id="GO:0006355">
    <property type="term" value="P:regulation of DNA-templated transcription"/>
    <property type="evidence" value="ECO:0007669"/>
    <property type="project" value="InterPro"/>
</dbReference>
<dbReference type="Pfam" id="PF08236">
    <property type="entry name" value="SRI"/>
    <property type="match status" value="1"/>
</dbReference>
<organism evidence="17">
    <name type="scientific">Polypedilum nubifer</name>
    <dbReference type="NCBI Taxonomy" id="54969"/>
    <lineage>
        <taxon>Eukaryota</taxon>
        <taxon>Metazoa</taxon>
        <taxon>Ecdysozoa</taxon>
        <taxon>Arthropoda</taxon>
        <taxon>Hexapoda</taxon>
        <taxon>Insecta</taxon>
        <taxon>Pterygota</taxon>
        <taxon>Neoptera</taxon>
        <taxon>Endopterygota</taxon>
        <taxon>Diptera</taxon>
        <taxon>Nematocera</taxon>
        <taxon>Chironomoidea</taxon>
        <taxon>Chironomidae</taxon>
        <taxon>Chironominae</taxon>
        <taxon>Polypedilum</taxon>
        <taxon>Polypedilum</taxon>
    </lineage>
</organism>
<dbReference type="PANTHER" id="PTHR46711">
    <property type="entry name" value="HISTONE-LYSINE N-METHYLTRANSFERASE SETD2"/>
    <property type="match status" value="1"/>
</dbReference>
<dbReference type="InterPro" id="IPR001202">
    <property type="entry name" value="WW_dom"/>
</dbReference>
<dbReference type="InterPro" id="IPR013257">
    <property type="entry name" value="SRI"/>
</dbReference>
<evidence type="ECO:0000259" key="13">
    <source>
        <dbReference type="PROSITE" id="PS50020"/>
    </source>
</evidence>
<evidence type="ECO:0000256" key="10">
    <source>
        <dbReference type="ARBA" id="ARBA00023242"/>
    </source>
</evidence>
<evidence type="ECO:0000256" key="2">
    <source>
        <dbReference type="ARBA" id="ARBA00004286"/>
    </source>
</evidence>
<feature type="domain" description="WW" evidence="13">
    <location>
        <begin position="1106"/>
        <end position="1139"/>
    </location>
</feature>
<evidence type="ECO:0000259" key="15">
    <source>
        <dbReference type="PROSITE" id="PS50868"/>
    </source>
</evidence>
<keyword evidence="4" id="KW-0158">Chromosome</keyword>
<reference evidence="17" key="1">
    <citation type="submission" date="2016-01" db="EMBL/GenBank/DDBJ databases">
        <title>Diversity of S-adenosylmethionine dependent methyltransferases of the cryptobiotic chironomid in relation to desiccation stress resistance.</title>
        <authorList>
            <person name="Deviatiiarov R."/>
            <person name="Gusev O."/>
            <person name="Aupov R."/>
            <person name="Cornette R."/>
            <person name="Kikawada T."/>
        </authorList>
    </citation>
    <scope>NUCLEOTIDE SEQUENCE</scope>
</reference>
<evidence type="ECO:0000313" key="17">
    <source>
        <dbReference type="EMBL" id="AOG17762.1"/>
    </source>
</evidence>
<dbReference type="InterPro" id="IPR001214">
    <property type="entry name" value="SET_dom"/>
</dbReference>
<keyword evidence="10" id="KW-0539">Nucleus</keyword>
<dbReference type="InterPro" id="IPR046341">
    <property type="entry name" value="SET_dom_sf"/>
</dbReference>
<dbReference type="InterPro" id="IPR044437">
    <property type="entry name" value="SETD2/Set2_SET"/>
</dbReference>
<feature type="compositionally biased region" description="Acidic residues" evidence="12">
    <location>
        <begin position="234"/>
        <end position="256"/>
    </location>
</feature>
<feature type="region of interest" description="Disordered" evidence="12">
    <location>
        <begin position="1"/>
        <end position="97"/>
    </location>
</feature>
<feature type="region of interest" description="Disordered" evidence="12">
    <location>
        <begin position="669"/>
        <end position="729"/>
    </location>
</feature>
<dbReference type="GO" id="GO:0032259">
    <property type="term" value="P:methylation"/>
    <property type="evidence" value="ECO:0007669"/>
    <property type="project" value="UniProtKB-KW"/>
</dbReference>
<keyword evidence="7" id="KW-0949">S-adenosyl-L-methionine</keyword>
<evidence type="ECO:0000256" key="7">
    <source>
        <dbReference type="ARBA" id="ARBA00022691"/>
    </source>
</evidence>
<dbReference type="InterPro" id="IPR006560">
    <property type="entry name" value="AWS_dom"/>
</dbReference>
<feature type="compositionally biased region" description="Acidic residues" evidence="12">
    <location>
        <begin position="1289"/>
        <end position="1299"/>
    </location>
</feature>
<dbReference type="CDD" id="cd19172">
    <property type="entry name" value="SET_SETD2"/>
    <property type="match status" value="1"/>
</dbReference>
<dbReference type="Pfam" id="PF00856">
    <property type="entry name" value="SET"/>
    <property type="match status" value="1"/>
</dbReference>
<name>A0A1B3PDF7_9DIPT</name>
<dbReference type="PROSITE" id="PS50868">
    <property type="entry name" value="POST_SET"/>
    <property type="match status" value="1"/>
</dbReference>
<evidence type="ECO:0000256" key="5">
    <source>
        <dbReference type="ARBA" id="ARBA00022603"/>
    </source>
</evidence>
<dbReference type="Gene3D" id="1.10.1740.100">
    <property type="entry name" value="Set2, Rpb1 interacting domain"/>
    <property type="match status" value="1"/>
</dbReference>
<dbReference type="PROSITE" id="PS51215">
    <property type="entry name" value="AWS"/>
    <property type="match status" value="1"/>
</dbReference>
<feature type="region of interest" description="Disordered" evidence="12">
    <location>
        <begin position="227"/>
        <end position="262"/>
    </location>
</feature>
<feature type="domain" description="AWS" evidence="16">
    <location>
        <begin position="457"/>
        <end position="508"/>
    </location>
</feature>
<feature type="region of interest" description="Disordered" evidence="12">
    <location>
        <begin position="1274"/>
        <end position="1305"/>
    </location>
</feature>
<evidence type="ECO:0000259" key="16">
    <source>
        <dbReference type="PROSITE" id="PS51215"/>
    </source>
</evidence>
<evidence type="ECO:0000256" key="11">
    <source>
        <dbReference type="SAM" id="Coils"/>
    </source>
</evidence>
<dbReference type="PROSITE" id="PS50020">
    <property type="entry name" value="WW_DOMAIN_2"/>
    <property type="match status" value="1"/>
</dbReference>
<dbReference type="Gene3D" id="2.170.270.10">
    <property type="entry name" value="SET domain"/>
    <property type="match status" value="1"/>
</dbReference>
<sequence>MERKTRSGKIVAPSPTVEPPKAPTPGKRGRKKKSEIIENAAVETKPAPSPSIPATRRSTRGRASLQSEQSLNESSNSMNEEDSNISAMSVTEEETKPEFDLKAALKAEALIKTLEIKLVDCCLQEKIQKKEIEEVKNEDSMDVEILEETEEDPLAGPVVEEPQEVIVEDETMEETSEEVKPEESVSIESQLEQLTEAVEEQIKIEKPEEPEQPCEPLQIIKEEEEAEVMTVEEVKEEETAAEEIKEEETAAEEIKEEEMIVDKVKEEEEEKIVEKVKEEEKMVEEPKEEIKEVTKVEEIQAPDLKKEDIPEPVHEPKPISSPTLVPAPEPAPVPAPVPPPEEVKLLQDAFEEVSFLRRSRRLKSIYSETPPVKPEENPPANVPAAVSTEKPAAASKKQTEADNDQPQDDRKAPIAPKLEQPEQKPITAADKAEATTPMTLQEMQCDPRLSQFITIKDNIYVKSSDKEDLKNGEMGCRYNCINRLLFIECSSKCRCGEFCDNQQFQRYNYAPVSVFKTEKKGFGIRADDDIPADTFVIEYVGEVLNNKQFEKRAKKYSKDKNRHYYFMALRSNAVIDATSKGNISRFINHSCDPNAMTQKWTVNGELRVGFFSIRDISRGEEITFDYQFQRYGKEAQKCFCESEKCRGWIGENPMSDEEAEVEVDEAKVKKGGRGKKAAAGAAARKTKAKADVSEEVADEDEEEEEDVKEEENEENLPPEKETEEQQQVKKEVVPEKILRKPRKRQDIEDLEIEEEINDLIKSGLKNRAHTIRLARLVVRAKSTDTRNRILKILITGDFPCRRLFLDYNGLRLLHNWMCDISVKNSIPDLYLCMELMNALDLLPITNKTVLRESKVLERIEKWRNLDLEKKKLSKEEKKQAKAEKKKNKAAGKMQADVSFEANKSLEEYVPVVRTFDVLEELPMMKLIVKETAAELLKKWEVLKEDFKIPKKQKQEIMIEHEREAGMEEWQTAANTADSANNERYKNRFGEDSFSGSSNSRSISTSYKKTSFDPLERQKRRQMYAMKLAQEEMEKKMNALHESNCALFGLPPSLTHPLNVPFRVNRVTGEYCNILGAALPVPPNHHNFKYEPLTLSTNPDDYNLPPIDLPEHWKFAIDKYGRIYYYHEKIRQPQWEAPIKILPLNVNSDSDDLNDLDSDESETETEDSEEEELRELLEMLKKKKQLMASQAASSANPIDADEDDLEKKIMSNMLSNPPDQAIKLSQLPVKKCLKKKSRRGLSTMKFIRPRTEEDKLYGRTETKRYKELKEKLRRDKKRRMLLGESAANMSEEEEEEEEGDSSLAESSLAKMVDELDILTKSKQLDKIRKIKKDVDVEKKRDSPVIDPSKMKPKAKPVFVPPPNPADQSLIKRQFRDDIKEEIMRYLQPYRDESCVNGRITSLDDYNSLVNKLTFSVLTKESKHCAQSNSTLKATDSVKGKTKEYIKKYMSKFEGAYQRKSDEQDYANILNRI</sequence>
<dbReference type="SMART" id="SM00317">
    <property type="entry name" value="SET"/>
    <property type="match status" value="1"/>
</dbReference>
<dbReference type="SUPFAM" id="SSF82199">
    <property type="entry name" value="SET domain"/>
    <property type="match status" value="1"/>
</dbReference>
<accession>A0A1B3PDF7</accession>
<dbReference type="InterPro" id="IPR038190">
    <property type="entry name" value="SRI_sf"/>
</dbReference>
<dbReference type="InterPro" id="IPR042294">
    <property type="entry name" value="SETD2_animal"/>
</dbReference>
<dbReference type="PANTHER" id="PTHR46711:SF1">
    <property type="entry name" value="HISTONE-LYSINE N-METHYLTRANSFERASE SETD2"/>
    <property type="match status" value="1"/>
</dbReference>
<dbReference type="GO" id="GO:0005694">
    <property type="term" value="C:chromosome"/>
    <property type="evidence" value="ECO:0007669"/>
    <property type="project" value="UniProtKB-SubCell"/>
</dbReference>
<proteinExistence type="evidence at transcript level"/>
<evidence type="ECO:0000256" key="4">
    <source>
        <dbReference type="ARBA" id="ARBA00022454"/>
    </source>
</evidence>
<feature type="region of interest" description="Disordered" evidence="12">
    <location>
        <begin position="1337"/>
        <end position="1365"/>
    </location>
</feature>
<feature type="domain" description="SET" evidence="14">
    <location>
        <begin position="510"/>
        <end position="627"/>
    </location>
</feature>
<dbReference type="InterPro" id="IPR003616">
    <property type="entry name" value="Post-SET_dom"/>
</dbReference>
<evidence type="ECO:0000256" key="1">
    <source>
        <dbReference type="ARBA" id="ARBA00004123"/>
    </source>
</evidence>
<keyword evidence="8" id="KW-0805">Transcription regulation</keyword>
<protein>
    <recommendedName>
        <fullName evidence="3">[histone H3]-lysine(36) N-trimethyltransferase</fullName>
        <ecNumber evidence="3">2.1.1.359</ecNumber>
    </recommendedName>
</protein>
<dbReference type="GO" id="GO:0140955">
    <property type="term" value="F:histone H3K36 trimethyltransferase activity"/>
    <property type="evidence" value="ECO:0007669"/>
    <property type="project" value="UniProtKB-EC"/>
</dbReference>
<dbReference type="SMART" id="SM00456">
    <property type="entry name" value="WW"/>
    <property type="match status" value="1"/>
</dbReference>
<feature type="region of interest" description="Disordered" evidence="12">
    <location>
        <begin position="148"/>
        <end position="190"/>
    </location>
</feature>
<keyword evidence="6 17" id="KW-0808">Transferase</keyword>
<feature type="region of interest" description="Disordered" evidence="12">
    <location>
        <begin position="277"/>
        <end position="341"/>
    </location>
</feature>
<feature type="compositionally biased region" description="Basic and acidic residues" evidence="12">
    <location>
        <begin position="277"/>
        <end position="317"/>
    </location>
</feature>
<dbReference type="Gene3D" id="2.20.70.10">
    <property type="match status" value="1"/>
</dbReference>
<keyword evidence="9" id="KW-0804">Transcription</keyword>
<feature type="region of interest" description="Disordered" evidence="12">
    <location>
        <begin position="1149"/>
        <end position="1170"/>
    </location>
</feature>
<dbReference type="PROSITE" id="PS50280">
    <property type="entry name" value="SET"/>
    <property type="match status" value="1"/>
</dbReference>
<comment type="subcellular location">
    <subcellularLocation>
        <location evidence="2">Chromosome</location>
    </subcellularLocation>
    <subcellularLocation>
        <location evidence="1">Nucleus</location>
    </subcellularLocation>
</comment>
<feature type="domain" description="Post-SET" evidence="15">
    <location>
        <begin position="634"/>
        <end position="650"/>
    </location>
</feature>
<evidence type="ECO:0000256" key="12">
    <source>
        <dbReference type="SAM" id="MobiDB-lite"/>
    </source>
</evidence>
<feature type="compositionally biased region" description="Low complexity" evidence="12">
    <location>
        <begin position="992"/>
        <end position="1005"/>
    </location>
</feature>
<dbReference type="EC" id="2.1.1.359" evidence="3"/>
<feature type="compositionally biased region" description="Pro residues" evidence="12">
    <location>
        <begin position="325"/>
        <end position="340"/>
    </location>
</feature>
<feature type="compositionally biased region" description="Low complexity" evidence="12">
    <location>
        <begin position="64"/>
        <end position="78"/>
    </location>
</feature>
<feature type="region of interest" description="Disordered" evidence="12">
    <location>
        <begin position="988"/>
        <end position="1009"/>
    </location>
</feature>